<feature type="domain" description="DNA/RNA non-specific endonuclease/pyrophosphatase/phosphodiesterase" evidence="4">
    <location>
        <begin position="109"/>
        <end position="316"/>
    </location>
</feature>
<dbReference type="GO" id="GO:0046872">
    <property type="term" value="F:metal ion binding"/>
    <property type="evidence" value="ECO:0007669"/>
    <property type="project" value="UniProtKB-KW"/>
</dbReference>
<dbReference type="GO" id="GO:0004519">
    <property type="term" value="F:endonuclease activity"/>
    <property type="evidence" value="ECO:0007669"/>
    <property type="project" value="UniProtKB-KW"/>
</dbReference>
<keyword evidence="2" id="KW-0479">Metal-binding</keyword>
<dbReference type="SUPFAM" id="SSF54060">
    <property type="entry name" value="His-Me finger endonucleases"/>
    <property type="match status" value="1"/>
</dbReference>
<dbReference type="KEGG" id="hsw:Hsw_0586"/>
<protein>
    <submittedName>
        <fullName evidence="5">DNA/RNA endonuclease G, NUC1</fullName>
    </submittedName>
</protein>
<dbReference type="Gene3D" id="3.40.570.10">
    <property type="entry name" value="Extracellular Endonuclease, subunit A"/>
    <property type="match status" value="1"/>
</dbReference>
<organism evidence="5 6">
    <name type="scientific">Hymenobacter swuensis DY53</name>
    <dbReference type="NCBI Taxonomy" id="1227739"/>
    <lineage>
        <taxon>Bacteria</taxon>
        <taxon>Pseudomonadati</taxon>
        <taxon>Bacteroidota</taxon>
        <taxon>Cytophagia</taxon>
        <taxon>Cytophagales</taxon>
        <taxon>Hymenobacteraceae</taxon>
        <taxon>Hymenobacter</taxon>
    </lineage>
</organism>
<sequence length="342" mass="39169">MISRPGSIHLIHKIMDTNDITFSVTVHLNGKQLANDFAAQSPSRFEENVVGGATALEVARPRSYYQGYEGYTKDFLDIPVELPTLTEEQRRNAAKNSDTKSINDPTILPYTHFSIVMNRRRQLAYYTAVNIDGSQSQELSRGKDRWFFDSRIAESEQIGEALYSRNALDRGHLVRRLDPVWGPQAQRANDDTFHFTNCSPQHARFNQGQDLWQGLENYLLHTADIKNKRITVFTGPVMQEDDPLYKGVRLPLAFWKILVYVKGENLAAAAYMLEQEQLIEDMLGREAAFEAGTFRVELNEIKTRTGLDFDYLKAHELPLSANGLELVAKRFRIRMDYKNLSM</sequence>
<dbReference type="PANTHER" id="PTHR13966">
    <property type="entry name" value="ENDONUCLEASE RELATED"/>
    <property type="match status" value="1"/>
</dbReference>
<feature type="active site" description="Proton acceptor" evidence="1">
    <location>
        <position position="172"/>
    </location>
</feature>
<dbReference type="SMART" id="SM00477">
    <property type="entry name" value="NUC"/>
    <property type="match status" value="1"/>
</dbReference>
<evidence type="ECO:0000313" key="6">
    <source>
        <dbReference type="Proteomes" id="UP000019423"/>
    </source>
</evidence>
<reference evidence="5 6" key="1">
    <citation type="submission" date="2014-01" db="EMBL/GenBank/DDBJ databases">
        <title>Complete genome sequence of ionizing-radiation resistance bacterium Hymenobacter swuensis DY53.</title>
        <authorList>
            <person name="Jung J.-H."/>
            <person name="Jeong S.-W."/>
            <person name="Joe M.-H."/>
            <person name="Cho y.-j."/>
            <person name="Kim M.-K."/>
            <person name="Lim S.-Y."/>
        </authorList>
    </citation>
    <scope>NUCLEOTIDE SEQUENCE [LARGE SCALE GENOMIC DNA]</scope>
    <source>
        <strain evidence="5 6">DY53</strain>
    </source>
</reference>
<evidence type="ECO:0000259" key="3">
    <source>
        <dbReference type="SMART" id="SM00477"/>
    </source>
</evidence>
<name>W8F0Q8_9BACT</name>
<dbReference type="CDD" id="cd00091">
    <property type="entry name" value="NUC"/>
    <property type="match status" value="1"/>
</dbReference>
<dbReference type="GO" id="GO:0003676">
    <property type="term" value="F:nucleic acid binding"/>
    <property type="evidence" value="ECO:0007669"/>
    <property type="project" value="InterPro"/>
</dbReference>
<dbReference type="AlphaFoldDB" id="W8F0Q8"/>
<evidence type="ECO:0000313" key="5">
    <source>
        <dbReference type="EMBL" id="AHJ96181.1"/>
    </source>
</evidence>
<dbReference type="Proteomes" id="UP000019423">
    <property type="component" value="Chromosome"/>
</dbReference>
<dbReference type="InterPro" id="IPR044929">
    <property type="entry name" value="DNA/RNA_non-sp_Endonuclease_sf"/>
</dbReference>
<feature type="binding site" evidence="2">
    <location>
        <position position="206"/>
    </location>
    <ligand>
        <name>Mg(2+)</name>
        <dbReference type="ChEBI" id="CHEBI:18420"/>
        <note>catalytic</note>
    </ligand>
</feature>
<keyword evidence="6" id="KW-1185">Reference proteome</keyword>
<dbReference type="eggNOG" id="COG1864">
    <property type="taxonomic scope" value="Bacteria"/>
</dbReference>
<dbReference type="HOGENOM" id="CLU_054191_0_0_10"/>
<dbReference type="STRING" id="1227739.Hsw_0586"/>
<proteinExistence type="predicted"/>
<keyword evidence="5" id="KW-0540">Nuclease</keyword>
<keyword evidence="5" id="KW-0378">Hydrolase</keyword>
<dbReference type="SMART" id="SM00892">
    <property type="entry name" value="Endonuclease_NS"/>
    <property type="match status" value="1"/>
</dbReference>
<dbReference type="InterPro" id="IPR020821">
    <property type="entry name" value="ENPP1-3/EXOG-like_nuc-like"/>
</dbReference>
<dbReference type="Pfam" id="PF01223">
    <property type="entry name" value="Endonuclease_NS"/>
    <property type="match status" value="1"/>
</dbReference>
<evidence type="ECO:0000259" key="4">
    <source>
        <dbReference type="SMART" id="SM00892"/>
    </source>
</evidence>
<gene>
    <name evidence="5" type="ORF">Hsw_0586</name>
</gene>
<evidence type="ECO:0000256" key="2">
    <source>
        <dbReference type="PIRSR" id="PIRSR640255-2"/>
    </source>
</evidence>
<feature type="domain" description="ENPP1-3/EXOG-like endonuclease/phosphodiesterase" evidence="3">
    <location>
        <begin position="110"/>
        <end position="315"/>
    </location>
</feature>
<dbReference type="InterPro" id="IPR001604">
    <property type="entry name" value="Endo_G_ENPP1-like_dom"/>
</dbReference>
<dbReference type="PANTHER" id="PTHR13966:SF5">
    <property type="entry name" value="ENDONUCLEASE G, MITOCHONDRIAL"/>
    <property type="match status" value="1"/>
</dbReference>
<dbReference type="GO" id="GO:0016787">
    <property type="term" value="F:hydrolase activity"/>
    <property type="evidence" value="ECO:0007669"/>
    <property type="project" value="InterPro"/>
</dbReference>
<dbReference type="EMBL" id="CP007145">
    <property type="protein sequence ID" value="AHJ96181.1"/>
    <property type="molecule type" value="Genomic_DNA"/>
</dbReference>
<evidence type="ECO:0000256" key="1">
    <source>
        <dbReference type="PIRSR" id="PIRSR640255-1"/>
    </source>
</evidence>
<keyword evidence="5" id="KW-0255">Endonuclease</keyword>
<dbReference type="PATRIC" id="fig|1227739.3.peg.844"/>
<accession>W8F0Q8</accession>
<dbReference type="InterPro" id="IPR040255">
    <property type="entry name" value="Non-specific_endonuclease"/>
</dbReference>
<dbReference type="InterPro" id="IPR044925">
    <property type="entry name" value="His-Me_finger_sf"/>
</dbReference>